<evidence type="ECO:0000256" key="6">
    <source>
        <dbReference type="ARBA" id="ARBA00023015"/>
    </source>
</evidence>
<dbReference type="CDD" id="cd18661">
    <property type="entry name" value="CD2_tandem_CHD1-2_like"/>
    <property type="match status" value="1"/>
</dbReference>
<evidence type="ECO:0000256" key="1">
    <source>
        <dbReference type="ARBA" id="ARBA00004123"/>
    </source>
</evidence>
<dbReference type="PROSITE" id="PS00598">
    <property type="entry name" value="CHROMO_1"/>
    <property type="match status" value="2"/>
</dbReference>
<dbReference type="InterPro" id="IPR040793">
    <property type="entry name" value="CDH1_2_SANT_HL1"/>
</dbReference>
<feature type="domain" description="Helicase ATP-binding" evidence="13">
    <location>
        <begin position="240"/>
        <end position="410"/>
    </location>
</feature>
<evidence type="ECO:0000256" key="2">
    <source>
        <dbReference type="ARBA" id="ARBA00022737"/>
    </source>
</evidence>
<evidence type="ECO:0000256" key="11">
    <source>
        <dbReference type="SAM" id="MobiDB-lite"/>
    </source>
</evidence>
<dbReference type="PROSITE" id="PS51192">
    <property type="entry name" value="HELICASE_ATP_BIND_1"/>
    <property type="match status" value="1"/>
</dbReference>
<dbReference type="Gene3D" id="2.40.50.40">
    <property type="match status" value="2"/>
</dbReference>
<dbReference type="PROSITE" id="PS51194">
    <property type="entry name" value="HELICASE_CTER"/>
    <property type="match status" value="1"/>
</dbReference>
<dbReference type="SMART" id="SM00487">
    <property type="entry name" value="DEXDc"/>
    <property type="match status" value="1"/>
</dbReference>
<dbReference type="Pfam" id="PF23588">
    <property type="entry name" value="HTH_CHD1_Hrp3"/>
    <property type="match status" value="1"/>
</dbReference>
<dbReference type="Pfam" id="PF00385">
    <property type="entry name" value="Chromo"/>
    <property type="match status" value="2"/>
</dbReference>
<dbReference type="FunFam" id="3.40.50.300:FF:000130">
    <property type="entry name" value="Chromodomain-helicase-DNA-binding protein 2 isoform 1"/>
    <property type="match status" value="1"/>
</dbReference>
<evidence type="ECO:0000256" key="10">
    <source>
        <dbReference type="ARBA" id="ARBA00049360"/>
    </source>
</evidence>
<feature type="domain" description="Chromo" evidence="12">
    <location>
        <begin position="138"/>
        <end position="200"/>
    </location>
</feature>
<dbReference type="Pfam" id="PF18375">
    <property type="entry name" value="CDH1_2_SANT_HL1"/>
    <property type="match status" value="1"/>
</dbReference>
<dbReference type="InterPro" id="IPR023780">
    <property type="entry name" value="Chromo_domain"/>
</dbReference>
<feature type="region of interest" description="Disordered" evidence="11">
    <location>
        <begin position="1271"/>
        <end position="1420"/>
    </location>
</feature>
<dbReference type="InterPro" id="IPR027417">
    <property type="entry name" value="P-loop_NTPase"/>
</dbReference>
<dbReference type="Pfam" id="PF00271">
    <property type="entry name" value="Helicase_C"/>
    <property type="match status" value="1"/>
</dbReference>
<evidence type="ECO:0000313" key="15">
    <source>
        <dbReference type="Ensembl" id="ENSVKKP00000027351.1"/>
    </source>
</evidence>
<dbReference type="PROSITE" id="PS50013">
    <property type="entry name" value="CHROMO_2"/>
    <property type="match status" value="2"/>
</dbReference>
<dbReference type="Gene3D" id="3.40.50.10810">
    <property type="entry name" value="Tandem AAA-ATPase domain"/>
    <property type="match status" value="1"/>
</dbReference>
<dbReference type="CDD" id="cd18793">
    <property type="entry name" value="SF2_C_SNF"/>
    <property type="match status" value="1"/>
</dbReference>
<sequence>APPNVSALQGRASPDGRGDLAEMCGPSASRLRAARATGASTTVYATEASGDPCADFDAEKEEGEAQFLIKWKGWSYIHSTWESEDSLQQQKVKGLKKLENYKKKEEEVKQWLAKVTPEDVEYYNCQQELASELNKQYQIVERVIAHNRKTPSNEPEYLCKWMGLPYADCSWEDEALISKKFQHCIDSFNSRNNSKTMPTRDCKVLKQRPRFVALKKQPSYIGGENLELRDYQLEGLNWLAHSWCKNNSVILADEMGLGKTIQTISFLSYLFHQHQLYGPFLIVVPLSTLTSWQREFEIWAPEINVVVYIGDQMSRNAIREYEWVHAQTKRLKFNVLITTYEILLKDKTVLGSINWAFLGVDEAHRLKNDDSLLYKTLIDFKSNHRLLITGTPLQNSLKELWSLLHFIMPEKFESWEEFEEDHGKGRENGYQSLHKVLEPFLLRRVKKDVEKSLPAKVEQILRVEMSALQKQYYKWILTRNYKALSKGVRGSTSGFLNIVMELKKCCNHCFLIKAPEENEKENSQEMLLSLIRSSGKLILLDKLLTRLRERGNRVLIFSQMVRMLDILAEYLAIKHYPFQRLDGSIKGEIRKQALDHFNAEGSEDFCFLLSTRAGGLGINLASADTVVIFDSDWNPQNDLQAQARAHRIGQKKQVNIYRLVTKGTVEEEIIERAKKKMVLDHLVIQRMDTTGRTVLDNSSGRSNSNPFNKEELTAILKFGAEDLFKEAEGEESEPQEMDIEEILRLAETRENEASSSATDELLSQFKVANFTTMEEEEAELEEKSQRDWDDIIPEEQRKRVEEEERQKELEEIYMLPRIRSSAKKVLLRRRGCRGLDSDDDKRPKRRGRPRSVRKDMVEGFTDTEIRRLECIARDAELVDKSVADLKRLGELLHSSCVSAMQESAFGRRPGKRRGPTIKISGVQVNVKAIMQHEEDFALLHQTIPRDPEERARFCLTCRAKAAHFDVDWGVEDDSRLLLGIYEHGYGNWELIKSDPELKLTNKILPVETDKKPQGKQLQTRVDYLLKLLKKDMEKKDSPLLASRLKVLSWEAGAVSFGVNMLDASPSLLPLQEDGLDKSPVKKKQKKENKENKDKQTTSRKEKEGEKERRRTKEKKKVLDDSHLGLKRPPALHPRADLWLCSLLFPSECKERMRPVKKALKQLDKPDKGLSVQEQLEHTRSCLLKIGDRISECLKAYSDQEHVKLWRRNLWIFVSKFTEFDARKLHKLYKMAHKKRSQDEEVSTDVGGVAKCSFGIFVARHHQYEPWYKDHHYGDRRMRGEPHRSSGNYRPNNPPRKRPYEQYNSDRDHRGHRDYYDRRRSDEFRSQNYHQQEFRRMSDHRPPIGYHGQGPSDHYRPFHPDKSAEYKQLLLPPHSQVSDPRSPPSQKSPHDAKSPLDHRSPLDRSLEQKNNPEYNWSGRKT</sequence>
<dbReference type="Proteomes" id="UP000694545">
    <property type="component" value="Unplaced"/>
</dbReference>
<keyword evidence="5" id="KW-0067">ATP-binding</keyword>
<dbReference type="SMART" id="SM00490">
    <property type="entry name" value="HELICc"/>
    <property type="match status" value="1"/>
</dbReference>
<feature type="compositionally biased region" description="Basic and acidic residues" evidence="11">
    <location>
        <begin position="1297"/>
        <end position="1324"/>
    </location>
</feature>
<dbReference type="InterPro" id="IPR056302">
    <property type="entry name" value="CHD1-2/Hrp3_HTH"/>
</dbReference>
<feature type="compositionally biased region" description="Basic and acidic residues" evidence="11">
    <location>
        <begin position="1271"/>
        <end position="1283"/>
    </location>
</feature>
<evidence type="ECO:0000256" key="4">
    <source>
        <dbReference type="ARBA" id="ARBA00022801"/>
    </source>
</evidence>
<evidence type="ECO:0000256" key="9">
    <source>
        <dbReference type="ARBA" id="ARBA00023242"/>
    </source>
</evidence>
<dbReference type="InterPro" id="IPR001650">
    <property type="entry name" value="Helicase_C-like"/>
</dbReference>
<dbReference type="GO" id="GO:0140658">
    <property type="term" value="F:ATP-dependent chromatin remodeler activity"/>
    <property type="evidence" value="ECO:0007669"/>
    <property type="project" value="TreeGrafter"/>
</dbReference>
<feature type="compositionally biased region" description="Basic and acidic residues" evidence="11">
    <location>
        <begin position="1352"/>
        <end position="1364"/>
    </location>
</feature>
<keyword evidence="8" id="KW-0804">Transcription</keyword>
<dbReference type="InterPro" id="IPR049730">
    <property type="entry name" value="SNF2/RAD54-like_C"/>
</dbReference>
<dbReference type="CDD" id="cd18666">
    <property type="entry name" value="CD1_tandem_CHD1-2_like"/>
    <property type="match status" value="1"/>
</dbReference>
<proteinExistence type="predicted"/>
<keyword evidence="3" id="KW-0547">Nucleotide-binding</keyword>
<keyword evidence="7" id="KW-0238">DNA-binding</keyword>
<feature type="domain" description="Helicase C-terminal" evidence="14">
    <location>
        <begin position="539"/>
        <end position="690"/>
    </location>
</feature>
<dbReference type="SUPFAM" id="SSF54160">
    <property type="entry name" value="Chromo domain-like"/>
    <property type="match status" value="2"/>
</dbReference>
<feature type="domain" description="Chromo" evidence="12">
    <location>
        <begin position="44"/>
        <end position="113"/>
    </location>
</feature>
<feature type="compositionally biased region" description="Basic and acidic residues" evidence="11">
    <location>
        <begin position="1087"/>
        <end position="1123"/>
    </location>
</feature>
<evidence type="ECO:0000259" key="12">
    <source>
        <dbReference type="PROSITE" id="PS50013"/>
    </source>
</evidence>
<name>A0A8D2Q8V6_VARKO</name>
<evidence type="ECO:0000256" key="5">
    <source>
        <dbReference type="ARBA" id="ARBA00022840"/>
    </source>
</evidence>
<dbReference type="Pfam" id="PF00176">
    <property type="entry name" value="SNF2-rel_dom"/>
    <property type="match status" value="1"/>
</dbReference>
<dbReference type="SMART" id="SM01176">
    <property type="entry name" value="DUF4208"/>
    <property type="match status" value="1"/>
</dbReference>
<dbReference type="InterPro" id="IPR025260">
    <property type="entry name" value="CHD1-like_C"/>
</dbReference>
<dbReference type="Gene3D" id="1.10.10.60">
    <property type="entry name" value="Homeodomain-like"/>
    <property type="match status" value="1"/>
</dbReference>
<dbReference type="InterPro" id="IPR014001">
    <property type="entry name" value="Helicase_ATP-bd"/>
</dbReference>
<reference evidence="15" key="2">
    <citation type="submission" date="2025-09" db="UniProtKB">
        <authorList>
            <consortium name="Ensembl"/>
        </authorList>
    </citation>
    <scope>IDENTIFICATION</scope>
</reference>
<dbReference type="GO" id="GO:0005524">
    <property type="term" value="F:ATP binding"/>
    <property type="evidence" value="ECO:0007669"/>
    <property type="project" value="UniProtKB-KW"/>
</dbReference>
<feature type="compositionally biased region" description="Basic and acidic residues" evidence="11">
    <location>
        <begin position="1387"/>
        <end position="1406"/>
    </location>
</feature>
<dbReference type="Ensembl" id="ENSVKKT00000028018.1">
    <property type="protein sequence ID" value="ENSVKKP00000027351.1"/>
    <property type="gene ID" value="ENSVKKG00000017518.1"/>
</dbReference>
<dbReference type="InterPro" id="IPR000953">
    <property type="entry name" value="Chromo/chromo_shadow_dom"/>
</dbReference>
<dbReference type="Gene3D" id="3.40.50.300">
    <property type="entry name" value="P-loop containing nucleotide triphosphate hydrolases"/>
    <property type="match status" value="1"/>
</dbReference>
<dbReference type="GO" id="GO:0042393">
    <property type="term" value="F:histone binding"/>
    <property type="evidence" value="ECO:0007669"/>
    <property type="project" value="TreeGrafter"/>
</dbReference>
<dbReference type="GO" id="GO:0003677">
    <property type="term" value="F:DNA binding"/>
    <property type="evidence" value="ECO:0007669"/>
    <property type="project" value="UniProtKB-KW"/>
</dbReference>
<comment type="catalytic activity">
    <reaction evidence="10">
        <text>ATP + H2O = ADP + phosphate + H(+)</text>
        <dbReference type="Rhea" id="RHEA:13065"/>
        <dbReference type="ChEBI" id="CHEBI:15377"/>
        <dbReference type="ChEBI" id="CHEBI:15378"/>
        <dbReference type="ChEBI" id="CHEBI:30616"/>
        <dbReference type="ChEBI" id="CHEBI:43474"/>
        <dbReference type="ChEBI" id="CHEBI:456216"/>
    </reaction>
</comment>
<dbReference type="GO" id="GO:0016887">
    <property type="term" value="F:ATP hydrolysis activity"/>
    <property type="evidence" value="ECO:0007669"/>
    <property type="project" value="TreeGrafter"/>
</dbReference>
<feature type="compositionally biased region" description="Basic and acidic residues" evidence="11">
    <location>
        <begin position="1331"/>
        <end position="1341"/>
    </location>
</feature>
<dbReference type="Pfam" id="PF13907">
    <property type="entry name" value="CHD1-like_C"/>
    <property type="match status" value="1"/>
</dbReference>
<dbReference type="PANTHER" id="PTHR45623:SF19">
    <property type="entry name" value="CHROMODOMAIN-HELICASE-DNA-BINDING PROTEIN 2"/>
    <property type="match status" value="1"/>
</dbReference>
<evidence type="ECO:0000313" key="16">
    <source>
        <dbReference type="Proteomes" id="UP000694545"/>
    </source>
</evidence>
<feature type="region of interest" description="Disordered" evidence="11">
    <location>
        <begin position="1069"/>
        <end position="1125"/>
    </location>
</feature>
<dbReference type="GO" id="GO:0005634">
    <property type="term" value="C:nucleus"/>
    <property type="evidence" value="ECO:0007669"/>
    <property type="project" value="UniProtKB-SubCell"/>
</dbReference>
<evidence type="ECO:0000256" key="7">
    <source>
        <dbReference type="ARBA" id="ARBA00023125"/>
    </source>
</evidence>
<protein>
    <recommendedName>
        <fullName evidence="17">DNA helicase</fullName>
    </recommendedName>
</protein>
<evidence type="ECO:0000256" key="3">
    <source>
        <dbReference type="ARBA" id="ARBA00022741"/>
    </source>
</evidence>
<dbReference type="SUPFAM" id="SSF52540">
    <property type="entry name" value="P-loop containing nucleoside triphosphate hydrolases"/>
    <property type="match status" value="2"/>
</dbReference>
<feature type="region of interest" description="Disordered" evidence="11">
    <location>
        <begin position="834"/>
        <end position="854"/>
    </location>
</feature>
<dbReference type="InterPro" id="IPR038718">
    <property type="entry name" value="SNF2-like_sf"/>
</dbReference>
<keyword evidence="4" id="KW-0378">Hydrolase</keyword>
<organism evidence="15 16">
    <name type="scientific">Varanus komodoensis</name>
    <name type="common">Komodo dragon</name>
    <dbReference type="NCBI Taxonomy" id="61221"/>
    <lineage>
        <taxon>Eukaryota</taxon>
        <taxon>Metazoa</taxon>
        <taxon>Chordata</taxon>
        <taxon>Craniata</taxon>
        <taxon>Vertebrata</taxon>
        <taxon>Euteleostomi</taxon>
        <taxon>Lepidosauria</taxon>
        <taxon>Squamata</taxon>
        <taxon>Bifurcata</taxon>
        <taxon>Unidentata</taxon>
        <taxon>Episquamata</taxon>
        <taxon>Toxicofera</taxon>
        <taxon>Anguimorpha</taxon>
        <taxon>Paleoanguimorpha</taxon>
        <taxon>Varanoidea</taxon>
        <taxon>Varanidae</taxon>
        <taxon>Varanus</taxon>
    </lineage>
</organism>
<feature type="compositionally biased region" description="Polar residues" evidence="11">
    <location>
        <begin position="1374"/>
        <end position="1386"/>
    </location>
</feature>
<dbReference type="SMART" id="SM00298">
    <property type="entry name" value="CHROMO"/>
    <property type="match status" value="2"/>
</dbReference>
<keyword evidence="16" id="KW-1185">Reference proteome</keyword>
<dbReference type="GO" id="GO:0034728">
    <property type="term" value="P:nucleosome organization"/>
    <property type="evidence" value="ECO:0007669"/>
    <property type="project" value="TreeGrafter"/>
</dbReference>
<keyword evidence="9" id="KW-0539">Nucleus</keyword>
<dbReference type="CDD" id="cd18054">
    <property type="entry name" value="DEXHc_CHD2"/>
    <property type="match status" value="1"/>
</dbReference>
<dbReference type="GO" id="GO:0003682">
    <property type="term" value="F:chromatin binding"/>
    <property type="evidence" value="ECO:0007669"/>
    <property type="project" value="TreeGrafter"/>
</dbReference>
<keyword evidence="2" id="KW-0677">Repeat</keyword>
<dbReference type="InterPro" id="IPR016197">
    <property type="entry name" value="Chromo-like_dom_sf"/>
</dbReference>
<evidence type="ECO:0000256" key="8">
    <source>
        <dbReference type="ARBA" id="ARBA00023163"/>
    </source>
</evidence>
<dbReference type="InterPro" id="IPR023779">
    <property type="entry name" value="Chromodomain_CS"/>
</dbReference>
<dbReference type="GO" id="GO:0000785">
    <property type="term" value="C:chromatin"/>
    <property type="evidence" value="ECO:0007669"/>
    <property type="project" value="TreeGrafter"/>
</dbReference>
<reference evidence="15" key="1">
    <citation type="submission" date="2025-08" db="UniProtKB">
        <authorList>
            <consortium name="Ensembl"/>
        </authorList>
    </citation>
    <scope>IDENTIFICATION</scope>
</reference>
<evidence type="ECO:0000259" key="14">
    <source>
        <dbReference type="PROSITE" id="PS51194"/>
    </source>
</evidence>
<dbReference type="FunFam" id="2.40.50.40:FF:000014">
    <property type="entry name" value="Chromodomain-helicase-DNA-binding protein 2 isoform 1"/>
    <property type="match status" value="1"/>
</dbReference>
<dbReference type="InterPro" id="IPR000330">
    <property type="entry name" value="SNF2_N"/>
</dbReference>
<evidence type="ECO:0008006" key="17">
    <source>
        <dbReference type="Google" id="ProtNLM"/>
    </source>
</evidence>
<dbReference type="PANTHER" id="PTHR45623">
    <property type="entry name" value="CHROMODOMAIN-HELICASE-DNA-BINDING PROTEIN 3-RELATED-RELATED"/>
    <property type="match status" value="1"/>
</dbReference>
<accession>A0A8D2Q8V6</accession>
<dbReference type="FunFam" id="3.40.50.10810:FF:000007">
    <property type="entry name" value="Chromodomain-helicase-DNA-binding protein 2 isoform 1"/>
    <property type="match status" value="1"/>
</dbReference>
<evidence type="ECO:0000259" key="13">
    <source>
        <dbReference type="PROSITE" id="PS51192"/>
    </source>
</evidence>
<keyword evidence="6" id="KW-0805">Transcription regulation</keyword>
<comment type="subcellular location">
    <subcellularLocation>
        <location evidence="1">Nucleus</location>
    </subcellularLocation>
</comment>